<protein>
    <submittedName>
        <fullName evidence="1">Uncharacterized protein</fullName>
    </submittedName>
</protein>
<dbReference type="AlphaFoldDB" id="A0A0W8C600"/>
<evidence type="ECO:0000313" key="1">
    <source>
        <dbReference type="EMBL" id="KUF79485.1"/>
    </source>
</evidence>
<evidence type="ECO:0000313" key="2">
    <source>
        <dbReference type="Proteomes" id="UP000052943"/>
    </source>
</evidence>
<dbReference type="OrthoDB" id="10252718at2759"/>
<gene>
    <name evidence="1" type="ORF">AM587_10010115</name>
</gene>
<accession>A0A0W8C600</accession>
<comment type="caution">
    <text evidence="1">The sequence shown here is derived from an EMBL/GenBank/DDBJ whole genome shotgun (WGS) entry which is preliminary data.</text>
</comment>
<organism evidence="1 2">
    <name type="scientific">Phytophthora nicotianae</name>
    <name type="common">Potato buckeye rot agent</name>
    <name type="synonym">Phytophthora parasitica</name>
    <dbReference type="NCBI Taxonomy" id="4792"/>
    <lineage>
        <taxon>Eukaryota</taxon>
        <taxon>Sar</taxon>
        <taxon>Stramenopiles</taxon>
        <taxon>Oomycota</taxon>
        <taxon>Peronosporomycetes</taxon>
        <taxon>Peronosporales</taxon>
        <taxon>Peronosporaceae</taxon>
        <taxon>Phytophthora</taxon>
    </lineage>
</organism>
<dbReference type="EMBL" id="LNFO01004808">
    <property type="protein sequence ID" value="KUF79485.1"/>
    <property type="molecule type" value="Genomic_DNA"/>
</dbReference>
<reference evidence="1 2" key="1">
    <citation type="submission" date="2015-11" db="EMBL/GenBank/DDBJ databases">
        <title>Genomes and virulence difference between two physiological races of Phytophthora nicotianae.</title>
        <authorList>
            <person name="Liu H."/>
            <person name="Ma X."/>
            <person name="Yu H."/>
            <person name="Fang D."/>
            <person name="Li Y."/>
            <person name="Wang X."/>
            <person name="Wang W."/>
            <person name="Dong Y."/>
            <person name="Xiao B."/>
        </authorList>
    </citation>
    <scope>NUCLEOTIDE SEQUENCE [LARGE SCALE GENOMIC DNA]</scope>
    <source>
        <strain evidence="2">race 0</strain>
    </source>
</reference>
<sequence>MYAAQLRSKDEILAIRAAEREYAKRVLLAQETLKVVREELATCYRENGVNHKMACKGLREEYAKLIQDPTHGAGYPVGLHGAGDICSGGMIGCWSERHT</sequence>
<name>A0A0W8C600_PHYNI</name>
<dbReference type="Proteomes" id="UP000052943">
    <property type="component" value="Unassembled WGS sequence"/>
</dbReference>
<proteinExistence type="predicted"/>